<keyword evidence="1" id="KW-0378">Hydrolase</keyword>
<sequence>MSDTISVAFDHALPDAPDWVQLVPAGKVTARDGRRFVNDKPEAVLATFRAGGIELPVDYEHQNEKPEAKLSGPVPAAGSIKELAVRADGIWGRVDWTDRARALIRAREYRFLSPSMMVEKDTGRLVKIKGAGLVHNPALHITALASEENRMDPTEFMAQLADLLDIEGDADETAILSAFKSRLEATKDAKPNPRDYVPMKAYQEAMAKTRTTVQAASENSARAKVDAALRDGHITPAAKSWALELCIADEASFDEFLAASPAPFRHLTDRTRFAHARGVPSDKDQAKADDPAVALLCEQLGLSPERFA</sequence>
<gene>
    <name evidence="1" type="ORF">KUH32_14600</name>
</gene>
<dbReference type="Proteomes" id="UP001166293">
    <property type="component" value="Unassembled WGS sequence"/>
</dbReference>
<dbReference type="Pfam" id="PF10123">
    <property type="entry name" value="Mu-like_Pro"/>
    <property type="match status" value="1"/>
</dbReference>
<dbReference type="RefSeq" id="WP_217779333.1">
    <property type="nucleotide sequence ID" value="NZ_JAHRWL010000002.1"/>
</dbReference>
<organism evidence="1 2">
    <name type="scientific">Thalassococcus arenae</name>
    <dbReference type="NCBI Taxonomy" id="2851652"/>
    <lineage>
        <taxon>Bacteria</taxon>
        <taxon>Pseudomonadati</taxon>
        <taxon>Pseudomonadota</taxon>
        <taxon>Alphaproteobacteria</taxon>
        <taxon>Rhodobacterales</taxon>
        <taxon>Roseobacteraceae</taxon>
        <taxon>Thalassococcus</taxon>
    </lineage>
</organism>
<dbReference type="GO" id="GO:0006508">
    <property type="term" value="P:proteolysis"/>
    <property type="evidence" value="ECO:0007669"/>
    <property type="project" value="UniProtKB-KW"/>
</dbReference>
<comment type="caution">
    <text evidence="1">The sequence shown here is derived from an EMBL/GenBank/DDBJ whole genome shotgun (WGS) entry which is preliminary data.</text>
</comment>
<evidence type="ECO:0000313" key="2">
    <source>
        <dbReference type="Proteomes" id="UP001166293"/>
    </source>
</evidence>
<dbReference type="EMBL" id="JAHRWL010000002">
    <property type="protein sequence ID" value="MBV2360993.1"/>
    <property type="molecule type" value="Genomic_DNA"/>
</dbReference>
<keyword evidence="2" id="KW-1185">Reference proteome</keyword>
<dbReference type="PIRSF" id="PIRSF016624">
    <property type="entry name" value="Mu_prophg_I"/>
    <property type="match status" value="1"/>
</dbReference>
<accession>A0ABS6NAJ4</accession>
<dbReference type="InterPro" id="IPR012106">
    <property type="entry name" value="Phage_Mu_Gp1"/>
</dbReference>
<keyword evidence="1" id="KW-0645">Protease</keyword>
<dbReference type="GO" id="GO:0008233">
    <property type="term" value="F:peptidase activity"/>
    <property type="evidence" value="ECO:0007669"/>
    <property type="project" value="UniProtKB-KW"/>
</dbReference>
<proteinExistence type="predicted"/>
<evidence type="ECO:0000313" key="1">
    <source>
        <dbReference type="EMBL" id="MBV2360993.1"/>
    </source>
</evidence>
<protein>
    <submittedName>
        <fullName evidence="1">Phage protease</fullName>
    </submittedName>
</protein>
<name>A0ABS6NAJ4_9RHOB</name>
<reference evidence="1" key="1">
    <citation type="submission" date="2021-06" db="EMBL/GenBank/DDBJ databases">
        <title>Thalassococcus sp. CAU 1522 isolated from sea sand, Republic of Korea.</title>
        <authorList>
            <person name="Kim W."/>
        </authorList>
    </citation>
    <scope>NUCLEOTIDE SEQUENCE</scope>
    <source>
        <strain evidence="1">CAU 1522</strain>
    </source>
</reference>